<accession>M0EMA7</accession>
<dbReference type="SUPFAM" id="SSF50022">
    <property type="entry name" value="ISP domain"/>
    <property type="match status" value="1"/>
</dbReference>
<dbReference type="Gene3D" id="2.102.10.10">
    <property type="entry name" value="Rieske [2Fe-2S] iron-sulphur domain"/>
    <property type="match status" value="1"/>
</dbReference>
<comment type="caution">
    <text evidence="7">The sequence shown here is derived from an EMBL/GenBank/DDBJ whole genome shotgun (WGS) entry which is preliminary data.</text>
</comment>
<dbReference type="InterPro" id="IPR017941">
    <property type="entry name" value="Rieske_2Fe-2S"/>
</dbReference>
<keyword evidence="4" id="KW-0411">Iron-sulfur</keyword>
<protein>
    <submittedName>
        <fullName evidence="7">Rieske (2Fe-2S) domain protein</fullName>
    </submittedName>
</protein>
<keyword evidence="2" id="KW-0479">Metal-binding</keyword>
<dbReference type="PANTHER" id="PTHR40261:SF1">
    <property type="entry name" value="RIESKE DOMAIN-CONTAINING PROTEIN"/>
    <property type="match status" value="1"/>
</dbReference>
<dbReference type="PANTHER" id="PTHR40261">
    <property type="match status" value="1"/>
</dbReference>
<gene>
    <name evidence="7" type="ORF">C463_01906</name>
</gene>
<keyword evidence="1" id="KW-0001">2Fe-2S</keyword>
<feature type="domain" description="Rieske" evidence="6">
    <location>
        <begin position="113"/>
        <end position="175"/>
    </location>
</feature>
<dbReference type="GO" id="GO:0051537">
    <property type="term" value="F:2 iron, 2 sulfur cluster binding"/>
    <property type="evidence" value="ECO:0007669"/>
    <property type="project" value="UniProtKB-KW"/>
</dbReference>
<reference evidence="7 8" key="1">
    <citation type="journal article" date="2014" name="PLoS Genet.">
        <title>Phylogenetically driven sequencing of extremely halophilic archaea reveals strategies for static and dynamic osmo-response.</title>
        <authorList>
            <person name="Becker E.A."/>
            <person name="Seitzer P.M."/>
            <person name="Tritt A."/>
            <person name="Larsen D."/>
            <person name="Krusor M."/>
            <person name="Yao A.I."/>
            <person name="Wu D."/>
            <person name="Madern D."/>
            <person name="Eisen J.A."/>
            <person name="Darling A.E."/>
            <person name="Facciotti M.T."/>
        </authorList>
    </citation>
    <scope>NUCLEOTIDE SEQUENCE [LARGE SCALE GENOMIC DNA]</scope>
    <source>
        <strain evidence="7 8">DSM 19288</strain>
    </source>
</reference>
<dbReference type="AlphaFoldDB" id="M0EMA7"/>
<keyword evidence="3" id="KW-0408">Iron</keyword>
<dbReference type="InterPro" id="IPR036922">
    <property type="entry name" value="Rieske_2Fe-2S_sf"/>
</dbReference>
<proteinExistence type="predicted"/>
<dbReference type="Proteomes" id="UP000011586">
    <property type="component" value="Unassembled WGS sequence"/>
</dbReference>
<evidence type="ECO:0000256" key="3">
    <source>
        <dbReference type="ARBA" id="ARBA00023004"/>
    </source>
</evidence>
<evidence type="ECO:0000313" key="7">
    <source>
        <dbReference type="EMBL" id="ELZ48002.1"/>
    </source>
</evidence>
<feature type="region of interest" description="Disordered" evidence="5">
    <location>
        <begin position="1"/>
        <end position="79"/>
    </location>
</feature>
<evidence type="ECO:0000259" key="6">
    <source>
        <dbReference type="Pfam" id="PF00355"/>
    </source>
</evidence>
<dbReference type="PATRIC" id="fig|1227465.4.peg.372"/>
<sequence length="220" mass="23112">MTALERTTASASTAPERTTASASTAPERTTASASTALERTTASAPTAPARETHNVQAGRRPRSDMDEHRRIAGVEEVPEESTLLATLRPVDPEAVDEGEGDLGEGEDGAPEVEAILTRAAGEVRAFRNYCQHWTDVRLDKDDGAFVRNGEVFCQTHGATFEADGGYCNFGPCEGAVLESVGVTVADGAVYLDDDGYDFVRLGPSAGKGDGGGSRIDFTGN</sequence>
<feature type="compositionally biased region" description="Basic and acidic residues" evidence="5">
    <location>
        <begin position="61"/>
        <end position="73"/>
    </location>
</feature>
<name>M0EMA7_9EURY</name>
<dbReference type="EMBL" id="AOJK01000010">
    <property type="protein sequence ID" value="ELZ48002.1"/>
    <property type="molecule type" value="Genomic_DNA"/>
</dbReference>
<feature type="compositionally biased region" description="Polar residues" evidence="5">
    <location>
        <begin position="1"/>
        <end position="37"/>
    </location>
</feature>
<evidence type="ECO:0000256" key="4">
    <source>
        <dbReference type="ARBA" id="ARBA00023014"/>
    </source>
</evidence>
<evidence type="ECO:0000256" key="2">
    <source>
        <dbReference type="ARBA" id="ARBA00022723"/>
    </source>
</evidence>
<feature type="compositionally biased region" description="Low complexity" evidence="5">
    <location>
        <begin position="38"/>
        <end position="49"/>
    </location>
</feature>
<keyword evidence="8" id="KW-1185">Reference proteome</keyword>
<dbReference type="Pfam" id="PF00355">
    <property type="entry name" value="Rieske"/>
    <property type="match status" value="1"/>
</dbReference>
<evidence type="ECO:0000313" key="8">
    <source>
        <dbReference type="Proteomes" id="UP000011586"/>
    </source>
</evidence>
<evidence type="ECO:0000256" key="5">
    <source>
        <dbReference type="SAM" id="MobiDB-lite"/>
    </source>
</evidence>
<evidence type="ECO:0000256" key="1">
    <source>
        <dbReference type="ARBA" id="ARBA00022714"/>
    </source>
</evidence>
<dbReference type="STRING" id="1227465.C463_01906"/>
<organism evidence="7 8">
    <name type="scientific">Halorubrum californiense DSM 19288</name>
    <dbReference type="NCBI Taxonomy" id="1227465"/>
    <lineage>
        <taxon>Archaea</taxon>
        <taxon>Methanobacteriati</taxon>
        <taxon>Methanobacteriota</taxon>
        <taxon>Stenosarchaea group</taxon>
        <taxon>Halobacteria</taxon>
        <taxon>Halobacteriales</taxon>
        <taxon>Haloferacaceae</taxon>
        <taxon>Halorubrum</taxon>
    </lineage>
</organism>
<dbReference type="GO" id="GO:0046872">
    <property type="term" value="F:metal ion binding"/>
    <property type="evidence" value="ECO:0007669"/>
    <property type="project" value="UniProtKB-KW"/>
</dbReference>